<evidence type="ECO:0000259" key="10">
    <source>
        <dbReference type="Pfam" id="PF18364"/>
    </source>
</evidence>
<accession>A0A9X1NAL6</accession>
<feature type="region of interest" description="Disordered" evidence="7">
    <location>
        <begin position="753"/>
        <end position="782"/>
    </location>
</feature>
<dbReference type="GO" id="GO:0030151">
    <property type="term" value="F:molybdenum ion binding"/>
    <property type="evidence" value="ECO:0007669"/>
    <property type="project" value="TreeGrafter"/>
</dbReference>
<dbReference type="PROSITE" id="PS00932">
    <property type="entry name" value="MOLYBDOPTERIN_PROK_3"/>
    <property type="match status" value="1"/>
</dbReference>
<keyword evidence="4" id="KW-0479">Metal-binding</keyword>
<keyword evidence="6" id="KW-0560">Oxidoreductase</keyword>
<evidence type="ECO:0000256" key="2">
    <source>
        <dbReference type="ARBA" id="ARBA00010312"/>
    </source>
</evidence>
<dbReference type="GO" id="GO:0016491">
    <property type="term" value="F:oxidoreductase activity"/>
    <property type="evidence" value="ECO:0007669"/>
    <property type="project" value="UniProtKB-KW"/>
</dbReference>
<evidence type="ECO:0000313" key="12">
    <source>
        <dbReference type="Proteomes" id="UP001138997"/>
    </source>
</evidence>
<evidence type="ECO:0000256" key="7">
    <source>
        <dbReference type="SAM" id="MobiDB-lite"/>
    </source>
</evidence>
<dbReference type="Pfam" id="PF01568">
    <property type="entry name" value="Molydop_binding"/>
    <property type="match status" value="1"/>
</dbReference>
<dbReference type="InterPro" id="IPR041954">
    <property type="entry name" value="CT_DMSOR/BSOR/TMAOR"/>
</dbReference>
<dbReference type="CDD" id="cd02769">
    <property type="entry name" value="MopB_DMSOR-BSOR-TMAOR"/>
    <property type="match status" value="1"/>
</dbReference>
<dbReference type="Pfam" id="PF00384">
    <property type="entry name" value="Molybdopterin"/>
    <property type="match status" value="1"/>
</dbReference>
<keyword evidence="3" id="KW-0500">Molybdenum</keyword>
<dbReference type="GO" id="GO:0043546">
    <property type="term" value="F:molybdopterin cofactor binding"/>
    <property type="evidence" value="ECO:0007669"/>
    <property type="project" value="InterPro"/>
</dbReference>
<dbReference type="InterPro" id="IPR041460">
    <property type="entry name" value="Molybdopterin_N"/>
</dbReference>
<dbReference type="SUPFAM" id="SSF50692">
    <property type="entry name" value="ADC-like"/>
    <property type="match status" value="1"/>
</dbReference>
<dbReference type="Gene3D" id="3.90.55.10">
    <property type="entry name" value="Dimethylsulfoxide Reductase, domain 3"/>
    <property type="match status" value="1"/>
</dbReference>
<organism evidence="11 12">
    <name type="scientific">Kineosporia babensis</name>
    <dbReference type="NCBI Taxonomy" id="499548"/>
    <lineage>
        <taxon>Bacteria</taxon>
        <taxon>Bacillati</taxon>
        <taxon>Actinomycetota</taxon>
        <taxon>Actinomycetes</taxon>
        <taxon>Kineosporiales</taxon>
        <taxon>Kineosporiaceae</taxon>
        <taxon>Kineosporia</taxon>
    </lineage>
</organism>
<evidence type="ECO:0000256" key="5">
    <source>
        <dbReference type="ARBA" id="ARBA00022764"/>
    </source>
</evidence>
<keyword evidence="12" id="KW-1185">Reference proteome</keyword>
<gene>
    <name evidence="11" type="ORF">LR394_06805</name>
</gene>
<evidence type="ECO:0000256" key="3">
    <source>
        <dbReference type="ARBA" id="ARBA00022505"/>
    </source>
</evidence>
<keyword evidence="5" id="KW-0574">Periplasm</keyword>
<dbReference type="RefSeq" id="WP_231439617.1">
    <property type="nucleotide sequence ID" value="NZ_JAJOMB010000003.1"/>
</dbReference>
<dbReference type="GO" id="GO:0009055">
    <property type="term" value="F:electron transfer activity"/>
    <property type="evidence" value="ECO:0007669"/>
    <property type="project" value="TreeGrafter"/>
</dbReference>
<name>A0A9X1NAL6_9ACTN</name>
<proteinExistence type="inferred from homology"/>
<dbReference type="InterPro" id="IPR006657">
    <property type="entry name" value="MoPterin_dinucl-bd_dom"/>
</dbReference>
<comment type="similarity">
    <text evidence="2">Belongs to the prokaryotic molybdopterin-containing oxidoreductase family.</text>
</comment>
<dbReference type="Pfam" id="PF18364">
    <property type="entry name" value="Molybdopterin_N"/>
    <property type="match status" value="1"/>
</dbReference>
<dbReference type="EMBL" id="JAJOMB010000003">
    <property type="protein sequence ID" value="MCD5310598.1"/>
    <property type="molecule type" value="Genomic_DNA"/>
</dbReference>
<dbReference type="InterPro" id="IPR006656">
    <property type="entry name" value="Mopterin_OxRdtase"/>
</dbReference>
<sequence length="782" mass="85595">MSTSSVPHSSHWGAFTAVVQDGKLIEARPHASDTDPSPLLTSIPDIVDSPLRVNAPSVRRSWLEHGPGARTDLRGAEEFVEVSWEQALDLVAGELDRVRTQHGNDAIFGGSYGWSSAGRFHHAKTQVNRFLNRIGGFTDQKHNYSFATGLAVLPHIVGDPAMVAGEVTTWSKLKGTCTLWVAFGGLPLRTAQAEAGGITRHVGRDNLAELSRTGTHFVNVSPLRDDVHEEIDPEWVALRANTDTALMLGLAHTLERDGLVDRDFLSRCTHGYETFRQYLMGESDGAPKTAAWAAQICDLDADFIVELAHRMAGNRTFITTTWSLQRAEYGEQPYWMTVTLAAMLGQIGLDGGGFSFGYGNSAGMGSSKLPFGTPVLASGPKQGNSWIPVARHTEMLENPGGEYEFDGETRTYPDIRLIYWAGGNPFHHHQDLNRLAAAWRRPETIVVHEPWWTPTARRADIVLPATTTLERNDVGASSRDRVLVAMKRAIEPVGQARDDFVIFSALAERLGVKQEYTEGRTEMEWLQFLYDTSRAKALAYGVDMPDFETFWEQGEVAIEHDGERTLLAGFRQDPSANPLRTPTGLIEITSDVVAGFGYDDCPGHPVWLAPREWAGSPLAQTYPLHMISNQPRHRLHGQLDMGRVSRRAKVAGREPVRLNPQDAAARGINDGDLVEVFNDRGAVLAGAVLSDAVRTGVIQLSTGAWHDPVDPARPSLDRHGNANVLTRDVGTSRLGQGPSAHSTLVDVRKASTDPGAVAVHQPPRIVPKPVVPDHQHSPENSA</sequence>
<evidence type="ECO:0000256" key="6">
    <source>
        <dbReference type="ARBA" id="ARBA00023002"/>
    </source>
</evidence>
<dbReference type="GO" id="GO:0030288">
    <property type="term" value="C:outer membrane-bounded periplasmic space"/>
    <property type="evidence" value="ECO:0007669"/>
    <property type="project" value="TreeGrafter"/>
</dbReference>
<comment type="caution">
    <text evidence="11">The sequence shown here is derived from an EMBL/GenBank/DDBJ whole genome shotgun (WGS) entry which is preliminary data.</text>
</comment>
<comment type="cofactor">
    <cofactor evidence="1">
        <name>Mo-bis(molybdopterin guanine dinucleotide)</name>
        <dbReference type="ChEBI" id="CHEBI:60539"/>
    </cofactor>
</comment>
<feature type="compositionally biased region" description="Basic and acidic residues" evidence="7">
    <location>
        <begin position="771"/>
        <end position="782"/>
    </location>
</feature>
<dbReference type="Gene3D" id="3.40.228.10">
    <property type="entry name" value="Dimethylsulfoxide Reductase, domain 2"/>
    <property type="match status" value="1"/>
</dbReference>
<dbReference type="InterPro" id="IPR050612">
    <property type="entry name" value="Prok_Mopterin_Oxidored"/>
</dbReference>
<feature type="domain" description="Molybdopterin oxidoreductase N-terminal" evidence="10">
    <location>
        <begin position="8"/>
        <end position="47"/>
    </location>
</feature>
<evidence type="ECO:0000256" key="1">
    <source>
        <dbReference type="ARBA" id="ARBA00001942"/>
    </source>
</evidence>
<evidence type="ECO:0000313" key="11">
    <source>
        <dbReference type="EMBL" id="MCD5310598.1"/>
    </source>
</evidence>
<dbReference type="GO" id="GO:0009061">
    <property type="term" value="P:anaerobic respiration"/>
    <property type="evidence" value="ECO:0007669"/>
    <property type="project" value="TreeGrafter"/>
</dbReference>
<dbReference type="SUPFAM" id="SSF53706">
    <property type="entry name" value="Formate dehydrogenase/DMSO reductase, domains 1-3"/>
    <property type="match status" value="1"/>
</dbReference>
<dbReference type="AlphaFoldDB" id="A0A9X1NAL6"/>
<dbReference type="CDD" id="cd02793">
    <property type="entry name" value="MopB_CT_DMSOR-BSOR-TMAOR"/>
    <property type="match status" value="1"/>
</dbReference>
<dbReference type="PANTHER" id="PTHR43742">
    <property type="entry name" value="TRIMETHYLAMINE-N-OXIDE REDUCTASE"/>
    <property type="match status" value="1"/>
</dbReference>
<evidence type="ECO:0000259" key="9">
    <source>
        <dbReference type="Pfam" id="PF01568"/>
    </source>
</evidence>
<dbReference type="InterPro" id="IPR006655">
    <property type="entry name" value="Mopterin_OxRdtase_prok_CS"/>
</dbReference>
<dbReference type="Proteomes" id="UP001138997">
    <property type="component" value="Unassembled WGS sequence"/>
</dbReference>
<evidence type="ECO:0000259" key="8">
    <source>
        <dbReference type="Pfam" id="PF00384"/>
    </source>
</evidence>
<dbReference type="Gene3D" id="3.40.50.740">
    <property type="match status" value="1"/>
</dbReference>
<feature type="domain" description="Molybdopterin oxidoreductase" evidence="8">
    <location>
        <begin position="52"/>
        <end position="509"/>
    </location>
</feature>
<protein>
    <submittedName>
        <fullName evidence="11">Molybdopterin-dependent oxidoreductase</fullName>
    </submittedName>
</protein>
<dbReference type="PROSITE" id="PS00490">
    <property type="entry name" value="MOLYBDOPTERIN_PROK_2"/>
    <property type="match status" value="1"/>
</dbReference>
<evidence type="ECO:0000256" key="4">
    <source>
        <dbReference type="ARBA" id="ARBA00022723"/>
    </source>
</evidence>
<reference evidence="11" key="1">
    <citation type="submission" date="2021-11" db="EMBL/GenBank/DDBJ databases">
        <title>Streptomyces corallinus and Kineosporia corallina sp. nov., two new coral-derived marine actinobacteria.</title>
        <authorList>
            <person name="Buangrab K."/>
            <person name="Sutthacheep M."/>
            <person name="Yeemin T."/>
            <person name="Harunari E."/>
            <person name="Igarashi Y."/>
            <person name="Sripreechasak P."/>
            <person name="Kanchanasin P."/>
            <person name="Tanasupawat S."/>
            <person name="Phongsopitanun W."/>
        </authorList>
    </citation>
    <scope>NUCLEOTIDE SEQUENCE</scope>
    <source>
        <strain evidence="11">JCM 31032</strain>
    </source>
</reference>
<dbReference type="InterPro" id="IPR009010">
    <property type="entry name" value="Asp_de-COase-like_dom_sf"/>
</dbReference>
<dbReference type="PANTHER" id="PTHR43742:SF10">
    <property type="entry name" value="TRIMETHYLAMINE-N-OXIDE REDUCTASE 2"/>
    <property type="match status" value="1"/>
</dbReference>
<dbReference type="Gene3D" id="2.40.40.20">
    <property type="match status" value="1"/>
</dbReference>
<feature type="domain" description="Molybdopterin dinucleotide-binding" evidence="9">
    <location>
        <begin position="624"/>
        <end position="743"/>
    </location>
</feature>